<gene>
    <name evidence="1" type="ORF">F0L74_05885</name>
</gene>
<dbReference type="EMBL" id="VUOC01000001">
    <property type="protein sequence ID" value="KAA2245486.1"/>
    <property type="molecule type" value="Genomic_DNA"/>
</dbReference>
<reference evidence="1 2" key="2">
    <citation type="submission" date="2019-09" db="EMBL/GenBank/DDBJ databases">
        <authorList>
            <person name="Jin C."/>
        </authorList>
    </citation>
    <scope>NUCLEOTIDE SEQUENCE [LARGE SCALE GENOMIC DNA]</scope>
    <source>
        <strain evidence="1 2">BN140078</strain>
    </source>
</reference>
<sequence>MQDILLDEEGDLLIIGADLMMGESTEQHQRLLLISNPGDFKETPAACVGAAIWLKDENTVGLLQEIKSEFEKDGMIITSVKMVDAKIEVHASYQTPSDIS</sequence>
<dbReference type="RefSeq" id="WP_149836875.1">
    <property type="nucleotide sequence ID" value="NZ_VUOC01000001.1"/>
</dbReference>
<dbReference type="Proteomes" id="UP000324611">
    <property type="component" value="Unassembled WGS sequence"/>
</dbReference>
<comment type="caution">
    <text evidence="1">The sequence shown here is derived from an EMBL/GenBank/DDBJ whole genome shotgun (WGS) entry which is preliminary data.</text>
</comment>
<keyword evidence="2" id="KW-1185">Reference proteome</keyword>
<dbReference type="AlphaFoldDB" id="A0A5B2W4K1"/>
<evidence type="ECO:0000313" key="2">
    <source>
        <dbReference type="Proteomes" id="UP000324611"/>
    </source>
</evidence>
<organism evidence="1 2">
    <name type="scientific">Chitinophaga agrisoli</name>
    <dbReference type="NCBI Taxonomy" id="2607653"/>
    <lineage>
        <taxon>Bacteria</taxon>
        <taxon>Pseudomonadati</taxon>
        <taxon>Bacteroidota</taxon>
        <taxon>Chitinophagia</taxon>
        <taxon>Chitinophagales</taxon>
        <taxon>Chitinophagaceae</taxon>
        <taxon>Chitinophaga</taxon>
    </lineage>
</organism>
<reference evidence="1 2" key="1">
    <citation type="submission" date="2019-09" db="EMBL/GenBank/DDBJ databases">
        <title>Chitinophaga ginsengihumi sp. nov., isolated from soil of ginseng rhizosphere.</title>
        <authorList>
            <person name="Lee J."/>
        </authorList>
    </citation>
    <scope>NUCLEOTIDE SEQUENCE [LARGE SCALE GENOMIC DNA]</scope>
    <source>
        <strain evidence="1 2">BN140078</strain>
    </source>
</reference>
<evidence type="ECO:0000313" key="1">
    <source>
        <dbReference type="EMBL" id="KAA2245486.1"/>
    </source>
</evidence>
<proteinExistence type="predicted"/>
<protein>
    <submittedName>
        <fullName evidence="1">Uncharacterized protein</fullName>
    </submittedName>
</protein>
<accession>A0A5B2W4K1</accession>
<name>A0A5B2W4K1_9BACT</name>